<accession>A0A5C0VG83</accession>
<dbReference type="InterPro" id="IPR053841">
    <property type="entry name" value="MksE"/>
</dbReference>
<keyword evidence="2" id="KW-1185">Reference proteome</keyword>
<dbReference type="Pfam" id="PF21980">
    <property type="entry name" value="MksE"/>
    <property type="match status" value="1"/>
</dbReference>
<dbReference type="KEGG" id="pej:FYC62_03875"/>
<organism evidence="1 2">
    <name type="scientific">Pedobacter aquae</name>
    <dbReference type="NCBI Taxonomy" id="2605747"/>
    <lineage>
        <taxon>Bacteria</taxon>
        <taxon>Pseudomonadati</taxon>
        <taxon>Bacteroidota</taxon>
        <taxon>Sphingobacteriia</taxon>
        <taxon>Sphingobacteriales</taxon>
        <taxon>Sphingobacteriaceae</taxon>
        <taxon>Pedobacter</taxon>
    </lineage>
</organism>
<name>A0A5C0VG83_9SPHI</name>
<proteinExistence type="predicted"/>
<dbReference type="EMBL" id="CP043329">
    <property type="protein sequence ID" value="QEK50902.1"/>
    <property type="molecule type" value="Genomic_DNA"/>
</dbReference>
<evidence type="ECO:0008006" key="3">
    <source>
        <dbReference type="Google" id="ProtNLM"/>
    </source>
</evidence>
<dbReference type="Proteomes" id="UP000323653">
    <property type="component" value="Chromosome"/>
</dbReference>
<dbReference type="AlphaFoldDB" id="A0A5C0VG83"/>
<gene>
    <name evidence="1" type="ORF">FYC62_03875</name>
</gene>
<reference evidence="1 2" key="1">
    <citation type="submission" date="2019-08" db="EMBL/GenBank/DDBJ databases">
        <title>Pedobacter sp. nov., isolated from Han river, South Korea.</title>
        <authorList>
            <person name="Lee D.-H."/>
            <person name="Kim Y.-S."/>
            <person name="Hwang E.-M."/>
            <person name="Le Tran T.C."/>
            <person name="Cha C.-J."/>
        </authorList>
    </citation>
    <scope>NUCLEOTIDE SEQUENCE [LARGE SCALE GENOMIC DNA]</scope>
    <source>
        <strain evidence="1 2">CJ43</strain>
    </source>
</reference>
<protein>
    <recommendedName>
        <fullName evidence="3">DUF4194 domain-containing protein</fullName>
    </recommendedName>
</protein>
<dbReference type="RefSeq" id="WP_149073987.1">
    <property type="nucleotide sequence ID" value="NZ_CP043329.1"/>
</dbReference>
<sequence length="190" mass="22298">MEVPAQTSEIFKILSKGQFISSNSYDKAISTLYNVLDDEQNFENLYEYFLNINFILEKGDGYFYFSRPENKIDLENKIDTAFRWIDYVDFFKTFDNSFGAGYRFTPSEILVRIKTDAELETKLESLKKHTGKDNHKDILDKALDKLISDSFVELENPITHQYKVLTSFKYLEQLILTINIPDDVRNEIPE</sequence>
<evidence type="ECO:0000313" key="2">
    <source>
        <dbReference type="Proteomes" id="UP000323653"/>
    </source>
</evidence>
<evidence type="ECO:0000313" key="1">
    <source>
        <dbReference type="EMBL" id="QEK50902.1"/>
    </source>
</evidence>